<keyword evidence="1" id="KW-0812">Transmembrane</keyword>
<keyword evidence="1" id="KW-1133">Transmembrane helix</keyword>
<feature type="transmembrane region" description="Helical" evidence="1">
    <location>
        <begin position="7"/>
        <end position="23"/>
    </location>
</feature>
<name>A0A4U3LA02_9BACT</name>
<protein>
    <submittedName>
        <fullName evidence="2">Uncharacterized protein</fullName>
    </submittedName>
</protein>
<feature type="transmembrane region" description="Helical" evidence="1">
    <location>
        <begin position="43"/>
        <end position="61"/>
    </location>
</feature>
<evidence type="ECO:0000313" key="3">
    <source>
        <dbReference type="Proteomes" id="UP000305848"/>
    </source>
</evidence>
<gene>
    <name evidence="2" type="ORF">FC093_03780</name>
</gene>
<sequence>MNKSFQILVYVFSVIAGGLMFIFTSDGHILKICIACNSFVEDIFGIASIVLGVIGLSGTIFSRKTELNSRYTSNA</sequence>
<organism evidence="2 3">
    <name type="scientific">Ilyomonas limi</name>
    <dbReference type="NCBI Taxonomy" id="2575867"/>
    <lineage>
        <taxon>Bacteria</taxon>
        <taxon>Pseudomonadati</taxon>
        <taxon>Bacteroidota</taxon>
        <taxon>Chitinophagia</taxon>
        <taxon>Chitinophagales</taxon>
        <taxon>Chitinophagaceae</taxon>
        <taxon>Ilyomonas</taxon>
    </lineage>
</organism>
<comment type="caution">
    <text evidence="2">The sequence shown here is derived from an EMBL/GenBank/DDBJ whole genome shotgun (WGS) entry which is preliminary data.</text>
</comment>
<proteinExistence type="predicted"/>
<keyword evidence="3" id="KW-1185">Reference proteome</keyword>
<reference evidence="2 3" key="1">
    <citation type="submission" date="2019-05" db="EMBL/GenBank/DDBJ databases">
        <title>Panacibacter sp. strain 17mud1-8 Genome sequencing and assembly.</title>
        <authorList>
            <person name="Chhetri G."/>
        </authorList>
    </citation>
    <scope>NUCLEOTIDE SEQUENCE [LARGE SCALE GENOMIC DNA]</scope>
    <source>
        <strain evidence="2 3">17mud1-8</strain>
    </source>
</reference>
<dbReference type="EMBL" id="SZQL01000002">
    <property type="protein sequence ID" value="TKK70826.1"/>
    <property type="molecule type" value="Genomic_DNA"/>
</dbReference>
<dbReference type="AlphaFoldDB" id="A0A4U3LA02"/>
<accession>A0A4U3LA02</accession>
<keyword evidence="1" id="KW-0472">Membrane</keyword>
<evidence type="ECO:0000256" key="1">
    <source>
        <dbReference type="SAM" id="Phobius"/>
    </source>
</evidence>
<evidence type="ECO:0000313" key="2">
    <source>
        <dbReference type="EMBL" id="TKK70826.1"/>
    </source>
</evidence>
<dbReference type="RefSeq" id="WP_137260425.1">
    <property type="nucleotide sequence ID" value="NZ_SZQL01000002.1"/>
</dbReference>
<dbReference type="Proteomes" id="UP000305848">
    <property type="component" value="Unassembled WGS sequence"/>
</dbReference>